<dbReference type="EMBL" id="JAAAUQ010000430">
    <property type="protein sequence ID" value="KAF9150318.1"/>
    <property type="molecule type" value="Genomic_DNA"/>
</dbReference>
<name>A0A9P5S193_9FUNG</name>
<protein>
    <submittedName>
        <fullName evidence="2">Uncharacterized protein</fullName>
    </submittedName>
</protein>
<sequence length="70" mass="8257">MDYSGYLELSGPYNNGIAFSDRVLEDVYMIREEAEALAKERESEEVEEEEKEEENTDEEERLVSSYRRAK</sequence>
<feature type="compositionally biased region" description="Acidic residues" evidence="1">
    <location>
        <begin position="43"/>
        <end position="60"/>
    </location>
</feature>
<comment type="caution">
    <text evidence="2">The sequence shown here is derived from an EMBL/GenBank/DDBJ whole genome shotgun (WGS) entry which is preliminary data.</text>
</comment>
<gene>
    <name evidence="2" type="ORF">BG015_007889</name>
</gene>
<evidence type="ECO:0000256" key="1">
    <source>
        <dbReference type="SAM" id="MobiDB-lite"/>
    </source>
</evidence>
<dbReference type="AlphaFoldDB" id="A0A9P5S193"/>
<organism evidence="2 3">
    <name type="scientific">Linnemannia schmuckeri</name>
    <dbReference type="NCBI Taxonomy" id="64567"/>
    <lineage>
        <taxon>Eukaryota</taxon>
        <taxon>Fungi</taxon>
        <taxon>Fungi incertae sedis</taxon>
        <taxon>Mucoromycota</taxon>
        <taxon>Mortierellomycotina</taxon>
        <taxon>Mortierellomycetes</taxon>
        <taxon>Mortierellales</taxon>
        <taxon>Mortierellaceae</taxon>
        <taxon>Linnemannia</taxon>
    </lineage>
</organism>
<evidence type="ECO:0000313" key="3">
    <source>
        <dbReference type="Proteomes" id="UP000748756"/>
    </source>
</evidence>
<evidence type="ECO:0000313" key="2">
    <source>
        <dbReference type="EMBL" id="KAF9150318.1"/>
    </source>
</evidence>
<reference evidence="2" key="1">
    <citation type="journal article" date="2020" name="Fungal Divers.">
        <title>Resolving the Mortierellaceae phylogeny through synthesis of multi-gene phylogenetics and phylogenomics.</title>
        <authorList>
            <person name="Vandepol N."/>
            <person name="Liber J."/>
            <person name="Desiro A."/>
            <person name="Na H."/>
            <person name="Kennedy M."/>
            <person name="Barry K."/>
            <person name="Grigoriev I.V."/>
            <person name="Miller A.N."/>
            <person name="O'Donnell K."/>
            <person name="Stajich J.E."/>
            <person name="Bonito G."/>
        </authorList>
    </citation>
    <scope>NUCLEOTIDE SEQUENCE</scope>
    <source>
        <strain evidence="2">NRRL 6426</strain>
    </source>
</reference>
<feature type="region of interest" description="Disordered" evidence="1">
    <location>
        <begin position="37"/>
        <end position="70"/>
    </location>
</feature>
<keyword evidence="3" id="KW-1185">Reference proteome</keyword>
<accession>A0A9P5S193</accession>
<dbReference type="Proteomes" id="UP000748756">
    <property type="component" value="Unassembled WGS sequence"/>
</dbReference>
<proteinExistence type="predicted"/>